<proteinExistence type="predicted"/>
<dbReference type="Proteomes" id="UP000295781">
    <property type="component" value="Chromosome"/>
</dbReference>
<feature type="compositionally biased region" description="Basic residues" evidence="1">
    <location>
        <begin position="1"/>
        <end position="10"/>
    </location>
</feature>
<gene>
    <name evidence="2" type="ORF">SOCEGT47_053620</name>
</gene>
<name>A0A4V0NE38_SORCE</name>
<evidence type="ECO:0000256" key="1">
    <source>
        <dbReference type="SAM" id="MobiDB-lite"/>
    </source>
</evidence>
<evidence type="ECO:0000313" key="3">
    <source>
        <dbReference type="Proteomes" id="UP000295781"/>
    </source>
</evidence>
<feature type="region of interest" description="Disordered" evidence="1">
    <location>
        <begin position="1"/>
        <end position="37"/>
    </location>
</feature>
<organism evidence="2 3">
    <name type="scientific">Sorangium cellulosum</name>
    <name type="common">Polyangium cellulosum</name>
    <dbReference type="NCBI Taxonomy" id="56"/>
    <lineage>
        <taxon>Bacteria</taxon>
        <taxon>Pseudomonadati</taxon>
        <taxon>Myxococcota</taxon>
        <taxon>Polyangia</taxon>
        <taxon>Polyangiales</taxon>
        <taxon>Polyangiaceae</taxon>
        <taxon>Sorangium</taxon>
    </lineage>
</organism>
<dbReference type="EMBL" id="CP012670">
    <property type="protein sequence ID" value="AUX24822.1"/>
    <property type="molecule type" value="Genomic_DNA"/>
</dbReference>
<accession>A0A4V0NE38</accession>
<protein>
    <submittedName>
        <fullName evidence="2">Uncharacterized protein</fullName>
    </submittedName>
</protein>
<evidence type="ECO:0000313" key="2">
    <source>
        <dbReference type="EMBL" id="AUX24822.1"/>
    </source>
</evidence>
<reference evidence="2 3" key="1">
    <citation type="submission" date="2015-09" db="EMBL/GenBank/DDBJ databases">
        <title>Sorangium comparison.</title>
        <authorList>
            <person name="Zaburannyi N."/>
            <person name="Bunk B."/>
            <person name="Overmann J."/>
            <person name="Mueller R."/>
        </authorList>
    </citation>
    <scope>NUCLEOTIDE SEQUENCE [LARGE SCALE GENOMIC DNA]</scope>
    <source>
        <strain evidence="2 3">So ceGT47</strain>
    </source>
</reference>
<dbReference type="AlphaFoldDB" id="A0A4V0NE38"/>
<sequence>MRMRVRARGSVKRERSAQRLGPARPEPAPGLAPPGTEAGRVLHAAEDALTGRAHAARARAIFSVCPAA</sequence>